<dbReference type="Proteomes" id="UP000468735">
    <property type="component" value="Unassembled WGS sequence"/>
</dbReference>
<evidence type="ECO:0000313" key="3">
    <source>
        <dbReference type="Proteomes" id="UP000468735"/>
    </source>
</evidence>
<dbReference type="AlphaFoldDB" id="A0A6H9YKM9"/>
<accession>A0A6H9YKM9</accession>
<organism evidence="2 3">
    <name type="scientific">Actinomadura rudentiformis</name>
    <dbReference type="NCBI Taxonomy" id="359158"/>
    <lineage>
        <taxon>Bacteria</taxon>
        <taxon>Bacillati</taxon>
        <taxon>Actinomycetota</taxon>
        <taxon>Actinomycetes</taxon>
        <taxon>Streptosporangiales</taxon>
        <taxon>Thermomonosporaceae</taxon>
        <taxon>Actinomadura</taxon>
    </lineage>
</organism>
<sequence>MNSLSKRPRGMAWSPRRAVLRRSIRWAGLVSRTSWRCAHVANKASAGRCRFQVAAAAVSHRSITAAKYSGVTSATGLAPPGKGTTDTTGLPG</sequence>
<dbReference type="OrthoDB" id="9946268at2"/>
<gene>
    <name evidence="2" type="ORF">F8566_22180</name>
</gene>
<reference evidence="2 3" key="1">
    <citation type="submission" date="2019-09" db="EMBL/GenBank/DDBJ databases">
        <title>Actinomadura physcomitrii sp. nov., a novel actinomycete isolated from moss [Physcomitrium sphaericum (Ludw) Fuernr].</title>
        <authorList>
            <person name="Zhuang X."/>
            <person name="Liu C."/>
        </authorList>
    </citation>
    <scope>NUCLEOTIDE SEQUENCE [LARGE SCALE GENOMIC DNA]</scope>
    <source>
        <strain evidence="2 3">HMC1</strain>
    </source>
</reference>
<evidence type="ECO:0000313" key="2">
    <source>
        <dbReference type="EMBL" id="KAB2346907.1"/>
    </source>
</evidence>
<dbReference type="EMBL" id="WBMT01000010">
    <property type="protein sequence ID" value="KAB2346907.1"/>
    <property type="molecule type" value="Genomic_DNA"/>
</dbReference>
<proteinExistence type="predicted"/>
<comment type="caution">
    <text evidence="2">The sequence shown here is derived from an EMBL/GenBank/DDBJ whole genome shotgun (WGS) entry which is preliminary data.</text>
</comment>
<name>A0A6H9YKM9_9ACTN</name>
<keyword evidence="3" id="KW-1185">Reference proteome</keyword>
<feature type="region of interest" description="Disordered" evidence="1">
    <location>
        <begin position="73"/>
        <end position="92"/>
    </location>
</feature>
<evidence type="ECO:0000256" key="1">
    <source>
        <dbReference type="SAM" id="MobiDB-lite"/>
    </source>
</evidence>
<protein>
    <submittedName>
        <fullName evidence="2">Uncharacterized protein</fullName>
    </submittedName>
</protein>